<dbReference type="Proteomes" id="UP000464577">
    <property type="component" value="Chromosome"/>
</dbReference>
<accession>A0A6P1VVG2</accession>
<evidence type="ECO:0008006" key="4">
    <source>
        <dbReference type="Google" id="ProtNLM"/>
    </source>
</evidence>
<gene>
    <name evidence="2" type="ORF">GJR95_15985</name>
</gene>
<evidence type="ECO:0000313" key="2">
    <source>
        <dbReference type="EMBL" id="QHV96428.1"/>
    </source>
</evidence>
<dbReference type="AlphaFoldDB" id="A0A6P1VVG2"/>
<evidence type="ECO:0000313" key="3">
    <source>
        <dbReference type="Proteomes" id="UP000464577"/>
    </source>
</evidence>
<reference evidence="2 3" key="1">
    <citation type="submission" date="2019-11" db="EMBL/GenBank/DDBJ databases">
        <title>Spirosoma endbachense sp. nov., isolated from a natural salt meadow.</title>
        <authorList>
            <person name="Rojas J."/>
            <person name="Ambika Manirajan B."/>
            <person name="Ratering S."/>
            <person name="Suarez C."/>
            <person name="Geissler-Plaum R."/>
            <person name="Schnell S."/>
        </authorList>
    </citation>
    <scope>NUCLEOTIDE SEQUENCE [LARGE SCALE GENOMIC DNA]</scope>
    <source>
        <strain evidence="2 3">I-24</strain>
    </source>
</reference>
<proteinExistence type="predicted"/>
<name>A0A6P1VVG2_9BACT</name>
<dbReference type="PROSITE" id="PS51257">
    <property type="entry name" value="PROKAR_LIPOPROTEIN"/>
    <property type="match status" value="1"/>
</dbReference>
<dbReference type="RefSeq" id="WP_162386835.1">
    <property type="nucleotide sequence ID" value="NZ_CP045997.1"/>
</dbReference>
<feature type="signal peptide" evidence="1">
    <location>
        <begin position="1"/>
        <end position="23"/>
    </location>
</feature>
<organism evidence="2 3">
    <name type="scientific">Spirosoma endbachense</name>
    <dbReference type="NCBI Taxonomy" id="2666025"/>
    <lineage>
        <taxon>Bacteria</taxon>
        <taxon>Pseudomonadati</taxon>
        <taxon>Bacteroidota</taxon>
        <taxon>Cytophagia</taxon>
        <taxon>Cytophagales</taxon>
        <taxon>Cytophagaceae</taxon>
        <taxon>Spirosoma</taxon>
    </lineage>
</organism>
<protein>
    <recommendedName>
        <fullName evidence="4">Lipocalin-like domain-containing protein</fullName>
    </recommendedName>
</protein>
<evidence type="ECO:0000256" key="1">
    <source>
        <dbReference type="SAM" id="SignalP"/>
    </source>
</evidence>
<keyword evidence="3" id="KW-1185">Reference proteome</keyword>
<sequence>MKNLLVSLSFAILFLVAIGCKKSADVDPRDQYVGSYNVTASVSVKVSLNPIGSTVDRYNIIVEKGSAPNELKFTDPSNTYVVELDGNKYIVPVFTTTKTLNGTNYSVRTIGSGVFNENSMTVSFSANNYTNSITTQWDWIGSGVKYK</sequence>
<dbReference type="KEGG" id="senf:GJR95_15985"/>
<dbReference type="EMBL" id="CP045997">
    <property type="protein sequence ID" value="QHV96428.1"/>
    <property type="molecule type" value="Genomic_DNA"/>
</dbReference>
<keyword evidence="1" id="KW-0732">Signal</keyword>
<feature type="chain" id="PRO_5026935786" description="Lipocalin-like domain-containing protein" evidence="1">
    <location>
        <begin position="24"/>
        <end position="147"/>
    </location>
</feature>